<accession>A0A9P6NG52</accession>
<evidence type="ECO:0000313" key="3">
    <source>
        <dbReference type="Proteomes" id="UP000886653"/>
    </source>
</evidence>
<gene>
    <name evidence="2" type="ORF">CROQUDRAFT_96339</name>
</gene>
<dbReference type="AlphaFoldDB" id="A0A9P6NG52"/>
<organism evidence="2 3">
    <name type="scientific">Cronartium quercuum f. sp. fusiforme G11</name>
    <dbReference type="NCBI Taxonomy" id="708437"/>
    <lineage>
        <taxon>Eukaryota</taxon>
        <taxon>Fungi</taxon>
        <taxon>Dikarya</taxon>
        <taxon>Basidiomycota</taxon>
        <taxon>Pucciniomycotina</taxon>
        <taxon>Pucciniomycetes</taxon>
        <taxon>Pucciniales</taxon>
        <taxon>Coleosporiaceae</taxon>
        <taxon>Cronartium</taxon>
    </lineage>
</organism>
<evidence type="ECO:0000313" key="2">
    <source>
        <dbReference type="EMBL" id="KAG0143388.1"/>
    </source>
</evidence>
<keyword evidence="3" id="KW-1185">Reference proteome</keyword>
<dbReference type="EMBL" id="MU167320">
    <property type="protein sequence ID" value="KAG0143388.1"/>
    <property type="molecule type" value="Genomic_DNA"/>
</dbReference>
<dbReference type="Proteomes" id="UP000886653">
    <property type="component" value="Unassembled WGS sequence"/>
</dbReference>
<sequence>MEVVGEDEAEGGRCMGITASEANALADFFSPRLGPSRVKRKRKRSNERTNINRPYALRPHPHIVSTPHLPSAPTQNSLHRYPSRNCASVPFDHRFLTIQPAHTLCYLPDISLYSTFFNPILTDRHSPFEYELEEKQI</sequence>
<evidence type="ECO:0000256" key="1">
    <source>
        <dbReference type="SAM" id="MobiDB-lite"/>
    </source>
</evidence>
<feature type="region of interest" description="Disordered" evidence="1">
    <location>
        <begin position="32"/>
        <end position="77"/>
    </location>
</feature>
<proteinExistence type="predicted"/>
<reference evidence="2" key="1">
    <citation type="submission" date="2013-11" db="EMBL/GenBank/DDBJ databases">
        <title>Genome sequence of the fusiform rust pathogen reveals effectors for host alternation and coevolution with pine.</title>
        <authorList>
            <consortium name="DOE Joint Genome Institute"/>
            <person name="Smith K."/>
            <person name="Pendleton A."/>
            <person name="Kubisiak T."/>
            <person name="Anderson C."/>
            <person name="Salamov A."/>
            <person name="Aerts A."/>
            <person name="Riley R."/>
            <person name="Clum A."/>
            <person name="Lindquist E."/>
            <person name="Ence D."/>
            <person name="Campbell M."/>
            <person name="Kronenberg Z."/>
            <person name="Feau N."/>
            <person name="Dhillon B."/>
            <person name="Hamelin R."/>
            <person name="Burleigh J."/>
            <person name="Smith J."/>
            <person name="Yandell M."/>
            <person name="Nelson C."/>
            <person name="Grigoriev I."/>
            <person name="Davis J."/>
        </authorList>
    </citation>
    <scope>NUCLEOTIDE SEQUENCE</scope>
    <source>
        <strain evidence="2">G11</strain>
    </source>
</reference>
<comment type="caution">
    <text evidence="2">The sequence shown here is derived from an EMBL/GenBank/DDBJ whole genome shotgun (WGS) entry which is preliminary data.</text>
</comment>
<name>A0A9P6NG52_9BASI</name>
<protein>
    <submittedName>
        <fullName evidence="2">Uncharacterized protein</fullName>
    </submittedName>
</protein>